<dbReference type="OrthoDB" id="9810250at2"/>
<dbReference type="PRINTS" id="PR00455">
    <property type="entry name" value="HTHTETR"/>
</dbReference>
<dbReference type="InterPro" id="IPR001647">
    <property type="entry name" value="HTH_TetR"/>
</dbReference>
<proteinExistence type="predicted"/>
<protein>
    <submittedName>
        <fullName evidence="4">TetR family transcriptional regulator</fullName>
    </submittedName>
</protein>
<dbReference type="Proteomes" id="UP000067683">
    <property type="component" value="Chromosome"/>
</dbReference>
<dbReference type="EMBL" id="CP013659">
    <property type="protein sequence ID" value="ALS75942.1"/>
    <property type="molecule type" value="Genomic_DNA"/>
</dbReference>
<evidence type="ECO:0000256" key="2">
    <source>
        <dbReference type="PROSITE-ProRule" id="PRU00335"/>
    </source>
</evidence>
<dbReference type="SUPFAM" id="SSF46689">
    <property type="entry name" value="Homeodomain-like"/>
    <property type="match status" value="1"/>
</dbReference>
<keyword evidence="5" id="KW-1185">Reference proteome</keyword>
<keyword evidence="1 2" id="KW-0238">DNA-binding</keyword>
<dbReference type="PANTHER" id="PTHR43479">
    <property type="entry name" value="ACREF/ENVCD OPERON REPRESSOR-RELATED"/>
    <property type="match status" value="1"/>
</dbReference>
<dbReference type="Gene3D" id="1.10.357.10">
    <property type="entry name" value="Tetracycline Repressor, domain 2"/>
    <property type="match status" value="1"/>
</dbReference>
<dbReference type="Pfam" id="PF14278">
    <property type="entry name" value="TetR_C_8"/>
    <property type="match status" value="1"/>
</dbReference>
<sequence length="209" mass="23492">MDGKPADLRVIRTQRAIRSALIALIEEKGFEAMSVKDITERANINRGTFYSHYEDKYDLMEKCQQHLIEEMEIKIIRNIPQLIEGMKHIQDFAVPVPLFEFLHDNKSLMKALLGPKGDAGFQVKMKEFLSKALFERNQDVLFGAGDSLVPPQYLSAYIASAHIGVIQQWLNGDTGEPPEEIARIISTMTIKGPFFAAGLTGGKPEKPPY</sequence>
<dbReference type="InterPro" id="IPR039532">
    <property type="entry name" value="TetR_C_Firmicutes"/>
</dbReference>
<dbReference type="STRING" id="200991.AUC31_12370"/>
<dbReference type="PROSITE" id="PS50977">
    <property type="entry name" value="HTH_TETR_2"/>
    <property type="match status" value="1"/>
</dbReference>
<feature type="DNA-binding region" description="H-T-H motif" evidence="2">
    <location>
        <begin position="34"/>
        <end position="53"/>
    </location>
</feature>
<evidence type="ECO:0000259" key="3">
    <source>
        <dbReference type="PROSITE" id="PS50977"/>
    </source>
</evidence>
<gene>
    <name evidence="4" type="ORF">AUC31_12370</name>
</gene>
<dbReference type="GO" id="GO:0003677">
    <property type="term" value="F:DNA binding"/>
    <property type="evidence" value="ECO:0007669"/>
    <property type="project" value="UniProtKB-UniRule"/>
</dbReference>
<feature type="domain" description="HTH tetR-type" evidence="3">
    <location>
        <begin position="11"/>
        <end position="71"/>
    </location>
</feature>
<reference evidence="4" key="1">
    <citation type="submission" date="2016-01" db="EMBL/GenBank/DDBJ databases">
        <title>Complete genome of Planococcus rifietoensis type strain M8.</title>
        <authorList>
            <person name="See-Too W.S."/>
        </authorList>
    </citation>
    <scope>NUCLEOTIDE SEQUENCE [LARGE SCALE GENOMIC DNA]</scope>
    <source>
        <strain evidence="4">M8</strain>
    </source>
</reference>
<dbReference type="PANTHER" id="PTHR43479:SF7">
    <property type="entry name" value="TETR-FAMILY TRANSCRIPTIONAL REGULATOR"/>
    <property type="match status" value="1"/>
</dbReference>
<evidence type="ECO:0000313" key="5">
    <source>
        <dbReference type="Proteomes" id="UP000067683"/>
    </source>
</evidence>
<accession>A0A0U2QA84</accession>
<dbReference type="Pfam" id="PF00440">
    <property type="entry name" value="TetR_N"/>
    <property type="match status" value="1"/>
</dbReference>
<dbReference type="AlphaFoldDB" id="A0A0U2QA84"/>
<organism evidence="4 5">
    <name type="scientific">Planococcus rifietoensis</name>
    <dbReference type="NCBI Taxonomy" id="200991"/>
    <lineage>
        <taxon>Bacteria</taxon>
        <taxon>Bacillati</taxon>
        <taxon>Bacillota</taxon>
        <taxon>Bacilli</taxon>
        <taxon>Bacillales</taxon>
        <taxon>Caryophanaceae</taxon>
        <taxon>Planococcus</taxon>
    </lineage>
</organism>
<name>A0A0U2QA84_9BACL</name>
<evidence type="ECO:0000256" key="1">
    <source>
        <dbReference type="ARBA" id="ARBA00023125"/>
    </source>
</evidence>
<dbReference type="InterPro" id="IPR009057">
    <property type="entry name" value="Homeodomain-like_sf"/>
</dbReference>
<dbReference type="RefSeq" id="WP_058382645.1">
    <property type="nucleotide sequence ID" value="NZ_CP013659.2"/>
</dbReference>
<dbReference type="InterPro" id="IPR050624">
    <property type="entry name" value="HTH-type_Tx_Regulator"/>
</dbReference>
<dbReference type="KEGG" id="prt:AUC31_12370"/>
<evidence type="ECO:0000313" key="4">
    <source>
        <dbReference type="EMBL" id="ALS75942.1"/>
    </source>
</evidence>